<evidence type="ECO:0000313" key="3">
    <source>
        <dbReference type="Proteomes" id="UP000499080"/>
    </source>
</evidence>
<proteinExistence type="predicted"/>
<dbReference type="EMBL" id="BGPR01014569">
    <property type="protein sequence ID" value="GBN65798.1"/>
    <property type="molecule type" value="Genomic_DNA"/>
</dbReference>
<keyword evidence="3" id="KW-1185">Reference proteome</keyword>
<dbReference type="AlphaFoldDB" id="A0A4Y2QRA4"/>
<feature type="region of interest" description="Disordered" evidence="1">
    <location>
        <begin position="65"/>
        <end position="117"/>
    </location>
</feature>
<feature type="compositionally biased region" description="Acidic residues" evidence="1">
    <location>
        <begin position="103"/>
        <end position="117"/>
    </location>
</feature>
<evidence type="ECO:0000313" key="2">
    <source>
        <dbReference type="EMBL" id="GBN65798.1"/>
    </source>
</evidence>
<protein>
    <submittedName>
        <fullName evidence="2">Uncharacterized protein</fullName>
    </submittedName>
</protein>
<accession>A0A4Y2QRA4</accession>
<name>A0A4Y2QRA4_ARAVE</name>
<sequence length="117" mass="13463">MHKVLIHGATVIKQGIIPIGQLSEAAVARNKHFRLYRPNCSRKFSREICNRDILYRLLLSSDPFMSSSRQKSRKKSKPYSRETLHLLLPETSDGGSSDKHLDESEEEDEYQNSEESD</sequence>
<evidence type="ECO:0000256" key="1">
    <source>
        <dbReference type="SAM" id="MobiDB-lite"/>
    </source>
</evidence>
<gene>
    <name evidence="2" type="ORF">AVEN_274813_1</name>
</gene>
<reference evidence="2 3" key="1">
    <citation type="journal article" date="2019" name="Sci. Rep.">
        <title>Orb-weaving spider Araneus ventricosus genome elucidates the spidroin gene catalogue.</title>
        <authorList>
            <person name="Kono N."/>
            <person name="Nakamura H."/>
            <person name="Ohtoshi R."/>
            <person name="Moran D.A.P."/>
            <person name="Shinohara A."/>
            <person name="Yoshida Y."/>
            <person name="Fujiwara M."/>
            <person name="Mori M."/>
            <person name="Tomita M."/>
            <person name="Arakawa K."/>
        </authorList>
    </citation>
    <scope>NUCLEOTIDE SEQUENCE [LARGE SCALE GENOMIC DNA]</scope>
</reference>
<organism evidence="2 3">
    <name type="scientific">Araneus ventricosus</name>
    <name type="common">Orbweaver spider</name>
    <name type="synonym">Epeira ventricosa</name>
    <dbReference type="NCBI Taxonomy" id="182803"/>
    <lineage>
        <taxon>Eukaryota</taxon>
        <taxon>Metazoa</taxon>
        <taxon>Ecdysozoa</taxon>
        <taxon>Arthropoda</taxon>
        <taxon>Chelicerata</taxon>
        <taxon>Arachnida</taxon>
        <taxon>Araneae</taxon>
        <taxon>Araneomorphae</taxon>
        <taxon>Entelegynae</taxon>
        <taxon>Araneoidea</taxon>
        <taxon>Araneidae</taxon>
        <taxon>Araneus</taxon>
    </lineage>
</organism>
<dbReference type="OrthoDB" id="8193306at2759"/>
<comment type="caution">
    <text evidence="2">The sequence shown here is derived from an EMBL/GenBank/DDBJ whole genome shotgun (WGS) entry which is preliminary data.</text>
</comment>
<dbReference type="Proteomes" id="UP000499080">
    <property type="component" value="Unassembled WGS sequence"/>
</dbReference>